<dbReference type="RefSeq" id="WP_274266313.1">
    <property type="nucleotide sequence ID" value="NZ_CP117880.1"/>
</dbReference>
<dbReference type="PANTHER" id="PTHR23132:SF23">
    <property type="entry name" value="D-ALANINE--D-ALANINE LIGASE B"/>
    <property type="match status" value="1"/>
</dbReference>
<dbReference type="InterPro" id="IPR013815">
    <property type="entry name" value="ATP_grasp_subdomain_1"/>
</dbReference>
<evidence type="ECO:0000313" key="6">
    <source>
        <dbReference type="Proteomes" id="UP001221558"/>
    </source>
</evidence>
<keyword evidence="3" id="KW-0547">Nucleotide-binding</keyword>
<accession>A0ABY7WH30</accession>
<feature type="domain" description="ATP-grasp" evidence="4">
    <location>
        <begin position="122"/>
        <end position="345"/>
    </location>
</feature>
<proteinExistence type="inferred from homology"/>
<dbReference type="Proteomes" id="UP001221558">
    <property type="component" value="Chromosome"/>
</dbReference>
<keyword evidence="6" id="KW-1185">Reference proteome</keyword>
<name>A0ABY7WH30_9SPHI</name>
<dbReference type="Gene3D" id="3.30.470.20">
    <property type="entry name" value="ATP-grasp fold, B domain"/>
    <property type="match status" value="1"/>
</dbReference>
<comment type="similarity">
    <text evidence="1">Belongs to the D-alanine--D-alanine ligase family.</text>
</comment>
<keyword evidence="2" id="KW-0436">Ligase</keyword>
<organism evidence="5 6">
    <name type="scientific">Sphingobacterium oryzagri</name>
    <dbReference type="NCBI Taxonomy" id="3025669"/>
    <lineage>
        <taxon>Bacteria</taxon>
        <taxon>Pseudomonadati</taxon>
        <taxon>Bacteroidota</taxon>
        <taxon>Sphingobacteriia</taxon>
        <taxon>Sphingobacteriales</taxon>
        <taxon>Sphingobacteriaceae</taxon>
        <taxon>Sphingobacterium</taxon>
    </lineage>
</organism>
<evidence type="ECO:0000313" key="5">
    <source>
        <dbReference type="EMBL" id="WDF67585.1"/>
    </source>
</evidence>
<keyword evidence="3" id="KW-0067">ATP-binding</keyword>
<evidence type="ECO:0000256" key="3">
    <source>
        <dbReference type="PROSITE-ProRule" id="PRU00409"/>
    </source>
</evidence>
<dbReference type="InterPro" id="IPR011095">
    <property type="entry name" value="Dala_Dala_lig_C"/>
</dbReference>
<protein>
    <submittedName>
        <fullName evidence="5">ATP-grasp domain-containing protein</fullName>
    </submittedName>
</protein>
<sequence>MEIKIALLYQSAAAPETNGVIKPMKNGGYADSGADIAYALKAQQVNVITPTNSPQIDNDLDWVFPDTTIGIQRAIELGATVIWLNTVLYKGHPIERFLENGISVIGQLPEAVDRFDDKWVTNGLLKANHLPIPKSTIITRQNVSNFLLNFPYPVVAKPIRGRGSQGVHFVESEEMLHSLLQEMFAERQYGDVLYVEEFLPGEELTITVMPPGTYQINNEAVVKPTHWALPPVRRFNHQNGIAPYNGVVAVVHNSAVLSTFETEMDSSKQLAAQCEMAASIVNARAPIRIDCRANAAGKFFLFDLNMKPNMTGPSRPHRHDQASLTALAAKSIGWDFHSLVANIANQYWSYAKKTS</sequence>
<dbReference type="EMBL" id="CP117880">
    <property type="protein sequence ID" value="WDF67585.1"/>
    <property type="molecule type" value="Genomic_DNA"/>
</dbReference>
<dbReference type="PROSITE" id="PS50975">
    <property type="entry name" value="ATP_GRASP"/>
    <property type="match status" value="1"/>
</dbReference>
<dbReference type="InterPro" id="IPR011761">
    <property type="entry name" value="ATP-grasp"/>
</dbReference>
<gene>
    <name evidence="5" type="ORF">PQ465_14895</name>
</gene>
<evidence type="ECO:0000256" key="2">
    <source>
        <dbReference type="ARBA" id="ARBA00022598"/>
    </source>
</evidence>
<dbReference type="SUPFAM" id="SSF56059">
    <property type="entry name" value="Glutathione synthetase ATP-binding domain-like"/>
    <property type="match status" value="1"/>
</dbReference>
<reference evidence="5 6" key="1">
    <citation type="submission" date="2023-02" db="EMBL/GenBank/DDBJ databases">
        <title>Genome sequence of Sphingobacterium sp. KACC 22765.</title>
        <authorList>
            <person name="Kim S."/>
            <person name="Heo J."/>
            <person name="Kwon S.-W."/>
        </authorList>
    </citation>
    <scope>NUCLEOTIDE SEQUENCE [LARGE SCALE GENOMIC DNA]</scope>
    <source>
        <strain evidence="5 6">KACC 22765</strain>
    </source>
</reference>
<evidence type="ECO:0000256" key="1">
    <source>
        <dbReference type="ARBA" id="ARBA00010871"/>
    </source>
</evidence>
<dbReference type="PANTHER" id="PTHR23132">
    <property type="entry name" value="D-ALANINE--D-ALANINE LIGASE"/>
    <property type="match status" value="1"/>
</dbReference>
<dbReference type="Gene3D" id="3.30.1490.20">
    <property type="entry name" value="ATP-grasp fold, A domain"/>
    <property type="match status" value="1"/>
</dbReference>
<evidence type="ECO:0000259" key="4">
    <source>
        <dbReference type="PROSITE" id="PS50975"/>
    </source>
</evidence>
<dbReference type="Pfam" id="PF07478">
    <property type="entry name" value="Dala_Dala_lig_C"/>
    <property type="match status" value="1"/>
</dbReference>